<reference evidence="3" key="1">
    <citation type="submission" date="2015-12" db="EMBL/GenBank/DDBJ databases">
        <title>FDA dAtabase for Regulatory Grade micrObial Sequences (FDA-ARGOS): Supporting development and validation of Infectious Disease Dx tests.</title>
        <authorList>
            <person name="Case J."/>
            <person name="Tallon L."/>
            <person name="Sadzewicz L."/>
            <person name="Sengamalay N."/>
            <person name="Ott S."/>
            <person name="Godinez A."/>
            <person name="Nagaraj S."/>
            <person name="Nadendla S."/>
            <person name="Sichtig H."/>
        </authorList>
    </citation>
    <scope>NUCLEOTIDE SEQUENCE [LARGE SCALE GENOMIC DNA]</scope>
    <source>
        <strain evidence="3">FDAARGOS_147</strain>
    </source>
</reference>
<dbReference type="GO" id="GO:0003677">
    <property type="term" value="F:DNA binding"/>
    <property type="evidence" value="ECO:0007669"/>
    <property type="project" value="UniProtKB-KW"/>
</dbReference>
<dbReference type="EMBL" id="CP014060">
    <property type="protein sequence ID" value="AMG36290.1"/>
    <property type="molecule type" value="Genomic_DNA"/>
</dbReference>
<accession>A0A109XW03</accession>
<dbReference type="InterPro" id="IPR041657">
    <property type="entry name" value="HTH_17"/>
</dbReference>
<gene>
    <name evidence="2" type="ORF">AL504_09760</name>
</gene>
<evidence type="ECO:0000313" key="3">
    <source>
        <dbReference type="Proteomes" id="UP000060602"/>
    </source>
</evidence>
<dbReference type="RefSeq" id="WP_061071963.1">
    <property type="nucleotide sequence ID" value="NZ_CP014060.2"/>
</dbReference>
<proteinExistence type="predicted"/>
<feature type="domain" description="Helix-turn-helix" evidence="1">
    <location>
        <begin position="17"/>
        <end position="67"/>
    </location>
</feature>
<dbReference type="AlphaFoldDB" id="A0A109XW03"/>
<keyword evidence="2" id="KW-0238">DNA-binding</keyword>
<evidence type="ECO:0000313" key="2">
    <source>
        <dbReference type="EMBL" id="AMG36290.1"/>
    </source>
</evidence>
<evidence type="ECO:0000259" key="1">
    <source>
        <dbReference type="Pfam" id="PF12728"/>
    </source>
</evidence>
<sequence length="86" mass="8909">MAHAAQHQAPAAAPKLLYRVHEAREALGLSTATIYRLCARGELVKAPIGGTRSVGITAASVNAMLARMSQPVTEKADEPSTPSVGS</sequence>
<protein>
    <submittedName>
        <fullName evidence="2">DNA-binding protein</fullName>
    </submittedName>
</protein>
<dbReference type="Proteomes" id="UP000060602">
    <property type="component" value="Chromosome"/>
</dbReference>
<dbReference type="Pfam" id="PF12728">
    <property type="entry name" value="HTH_17"/>
    <property type="match status" value="1"/>
</dbReference>
<name>A0A109XW03_ALCXX</name>
<organism evidence="2 3">
    <name type="scientific">Alcaligenes xylosoxydans xylosoxydans</name>
    <name type="common">Achromobacter xylosoxidans</name>
    <dbReference type="NCBI Taxonomy" id="85698"/>
    <lineage>
        <taxon>Bacteria</taxon>
        <taxon>Pseudomonadati</taxon>
        <taxon>Pseudomonadota</taxon>
        <taxon>Betaproteobacteria</taxon>
        <taxon>Burkholderiales</taxon>
        <taxon>Alcaligenaceae</taxon>
        <taxon>Achromobacter</taxon>
    </lineage>
</organism>